<organism evidence="8 9">
    <name type="scientific">Sulfobacillus benefaciens</name>
    <dbReference type="NCBI Taxonomy" id="453960"/>
    <lineage>
        <taxon>Bacteria</taxon>
        <taxon>Bacillati</taxon>
        <taxon>Bacillota</taxon>
        <taxon>Clostridia</taxon>
        <taxon>Eubacteriales</taxon>
        <taxon>Clostridiales Family XVII. Incertae Sedis</taxon>
        <taxon>Sulfobacillus</taxon>
    </lineage>
</organism>
<dbReference type="PANTHER" id="PTHR23528:SF1">
    <property type="entry name" value="MAJOR FACILITATOR SUPERFAMILY (MFS) PROFILE DOMAIN-CONTAINING PROTEIN"/>
    <property type="match status" value="1"/>
</dbReference>
<evidence type="ECO:0000256" key="6">
    <source>
        <dbReference type="SAM" id="Phobius"/>
    </source>
</evidence>
<keyword evidence="3 6" id="KW-0812">Transmembrane</keyword>
<evidence type="ECO:0000313" key="8">
    <source>
        <dbReference type="EMBL" id="PSR33127.1"/>
    </source>
</evidence>
<name>A0A2T2XF73_9FIRM</name>
<evidence type="ECO:0000256" key="4">
    <source>
        <dbReference type="ARBA" id="ARBA00022989"/>
    </source>
</evidence>
<feature type="transmembrane region" description="Helical" evidence="6">
    <location>
        <begin position="12"/>
        <end position="33"/>
    </location>
</feature>
<dbReference type="Proteomes" id="UP000242972">
    <property type="component" value="Unassembled WGS sequence"/>
</dbReference>
<feature type="transmembrane region" description="Helical" evidence="6">
    <location>
        <begin position="139"/>
        <end position="159"/>
    </location>
</feature>
<feature type="transmembrane region" description="Helical" evidence="6">
    <location>
        <begin position="368"/>
        <end position="388"/>
    </location>
</feature>
<evidence type="ECO:0000256" key="1">
    <source>
        <dbReference type="ARBA" id="ARBA00004651"/>
    </source>
</evidence>
<evidence type="ECO:0000313" key="9">
    <source>
        <dbReference type="Proteomes" id="UP000242972"/>
    </source>
</evidence>
<dbReference type="Gene3D" id="1.20.1250.20">
    <property type="entry name" value="MFS general substrate transporter like domains"/>
    <property type="match status" value="2"/>
</dbReference>
<evidence type="ECO:0000256" key="3">
    <source>
        <dbReference type="ARBA" id="ARBA00022692"/>
    </source>
</evidence>
<reference evidence="8 9" key="1">
    <citation type="journal article" date="2014" name="BMC Genomics">
        <title>Comparison of environmental and isolate Sulfobacillus genomes reveals diverse carbon, sulfur, nitrogen, and hydrogen metabolisms.</title>
        <authorList>
            <person name="Justice N.B."/>
            <person name="Norman A."/>
            <person name="Brown C.T."/>
            <person name="Singh A."/>
            <person name="Thomas B.C."/>
            <person name="Banfield J.F."/>
        </authorList>
    </citation>
    <scope>NUCLEOTIDE SEQUENCE [LARGE SCALE GENOMIC DNA]</scope>
    <source>
        <strain evidence="8">AMDSBA4</strain>
    </source>
</reference>
<feature type="transmembrane region" description="Helical" evidence="6">
    <location>
        <begin position="297"/>
        <end position="322"/>
    </location>
</feature>
<evidence type="ECO:0000256" key="2">
    <source>
        <dbReference type="ARBA" id="ARBA00022448"/>
    </source>
</evidence>
<dbReference type="Pfam" id="PF07690">
    <property type="entry name" value="MFS_1"/>
    <property type="match status" value="1"/>
</dbReference>
<accession>A0A2T2XF73</accession>
<dbReference type="SUPFAM" id="SSF103473">
    <property type="entry name" value="MFS general substrate transporter"/>
    <property type="match status" value="1"/>
</dbReference>
<feature type="transmembrane region" description="Helical" evidence="6">
    <location>
        <begin position="395"/>
        <end position="414"/>
    </location>
</feature>
<dbReference type="GO" id="GO:0005886">
    <property type="term" value="C:plasma membrane"/>
    <property type="evidence" value="ECO:0007669"/>
    <property type="project" value="UniProtKB-SubCell"/>
</dbReference>
<dbReference type="EMBL" id="PXYW01000026">
    <property type="protein sequence ID" value="PSR33127.1"/>
    <property type="molecule type" value="Genomic_DNA"/>
</dbReference>
<keyword evidence="5 6" id="KW-0472">Membrane</keyword>
<dbReference type="PROSITE" id="PS50850">
    <property type="entry name" value="MFS"/>
    <property type="match status" value="1"/>
</dbReference>
<evidence type="ECO:0000256" key="5">
    <source>
        <dbReference type="ARBA" id="ARBA00023136"/>
    </source>
</evidence>
<keyword evidence="2" id="KW-0813">Transport</keyword>
<feature type="transmembrane region" description="Helical" evidence="6">
    <location>
        <begin position="243"/>
        <end position="261"/>
    </location>
</feature>
<protein>
    <recommendedName>
        <fullName evidence="7">Major facilitator superfamily (MFS) profile domain-containing protein</fullName>
    </recommendedName>
</protein>
<dbReference type="AlphaFoldDB" id="A0A2T2XF73"/>
<proteinExistence type="predicted"/>
<dbReference type="GO" id="GO:0022857">
    <property type="term" value="F:transmembrane transporter activity"/>
    <property type="evidence" value="ECO:0007669"/>
    <property type="project" value="InterPro"/>
</dbReference>
<keyword evidence="4 6" id="KW-1133">Transmembrane helix</keyword>
<gene>
    <name evidence="8" type="ORF">C7B46_11175</name>
</gene>
<comment type="caution">
    <text evidence="8">The sequence shown here is derived from an EMBL/GenBank/DDBJ whole genome shotgun (WGS) entry which is preliminary data.</text>
</comment>
<feature type="domain" description="Major facilitator superfamily (MFS) profile" evidence="7">
    <location>
        <begin position="1"/>
        <end position="392"/>
    </location>
</feature>
<dbReference type="InterPro" id="IPR011701">
    <property type="entry name" value="MFS"/>
</dbReference>
<feature type="transmembrane region" description="Helical" evidence="6">
    <location>
        <begin position="334"/>
        <end position="356"/>
    </location>
</feature>
<comment type="subcellular location">
    <subcellularLocation>
        <location evidence="1">Cell membrane</location>
        <topology evidence="1">Multi-pass membrane protein</topology>
    </subcellularLocation>
</comment>
<evidence type="ECO:0000259" key="7">
    <source>
        <dbReference type="PROSITE" id="PS50850"/>
    </source>
</evidence>
<feature type="transmembrane region" description="Helical" evidence="6">
    <location>
        <begin position="206"/>
        <end position="231"/>
    </location>
</feature>
<feature type="transmembrane region" description="Helical" evidence="6">
    <location>
        <begin position="45"/>
        <end position="67"/>
    </location>
</feature>
<dbReference type="InterPro" id="IPR036259">
    <property type="entry name" value="MFS_trans_sf"/>
</dbReference>
<sequence length="786" mass="87156">MHPKKEQWGLSAYWFSLNMEGAALLTILIPVTLVRLSRTGHIGELARLASLAAILAMMVPPIAGAYSDRQRRQGKPRKPMLWWGTTANVVGLMIIPYARSITVLTLLFVLMIVGQSGAQSAYQAMMPEVLPQNQWGKASGYMGLASLLGTVAGLGFAGFSGTNVSYRAIAMVLVVGALCTTVWVHEPKGPVTSTGPHVKVRNHRDFVRVFWARFLVLLGQTFLMTFILYFFRDVLHVSSPATQTAMVAGLALVGAAVSTVFMGRLSDRVSRKFIVFFAGLPMAIAALGFGLDPRLSLVALWAVLYGVGYGAFLSVDWALGLESIPDLANVARDLGVWGIASNFPSVIAPAIGGWILLHAADPKSGYQILFLLASGTFFLGSVAVLLVGRRRPPKAWSPVLAWIVGVVVGIYVKLRYHVRVLGEIPAYYGATLVVGNHGHDIEGMAIPEILLKSRHFGDRVISAGSQRLMEPGFLPTRMPWPWGRWLSRINLGGLLWKLGVRPIENEPLFRPISSWGYTVFKSYGNLLITEVFIQEVVDFLTQGQVPPMFLRDLWSPRYVAIAVTPRAVTILKEPYRKFCKDEIRQRVRRQMDDILSSVGPGDVLYLTPEGRYTEDGRLGRFRHFWYEAVEHIPNVVLAATSYDLLRPGSLHMWIHFSAWNHHDEASSVLTSIRPMTASHLVAHVLKCCPAVSWDQALELAIQLWQEDKDKFIWANDLKVDANKVIGQALSFVQSSTWEKTGALGDARFPYVADLITYYENQWQETELAWRHLAVARAVSATPEVGL</sequence>
<feature type="transmembrane region" description="Helical" evidence="6">
    <location>
        <begin position="273"/>
        <end position="291"/>
    </location>
</feature>
<dbReference type="PANTHER" id="PTHR23528">
    <property type="match status" value="1"/>
</dbReference>
<dbReference type="InterPro" id="IPR020846">
    <property type="entry name" value="MFS_dom"/>
</dbReference>